<feature type="transmembrane region" description="Helical" evidence="6">
    <location>
        <begin position="36"/>
        <end position="62"/>
    </location>
</feature>
<keyword evidence="4 6" id="KW-1133">Transmembrane helix</keyword>
<feature type="transmembrane region" description="Helical" evidence="6">
    <location>
        <begin position="100"/>
        <end position="120"/>
    </location>
</feature>
<feature type="transmembrane region" description="Helical" evidence="6">
    <location>
        <begin position="74"/>
        <end position="94"/>
    </location>
</feature>
<gene>
    <name evidence="8" type="ORF">HINF_LOCUS23256</name>
    <name evidence="9" type="ORF">HINF_LOCUS23258</name>
    <name evidence="10" type="ORF">HINF_LOCUS37305</name>
    <name evidence="11" type="ORF">HINF_LOCUS37308</name>
    <name evidence="12" type="ORF">HINF_LOCUS46996</name>
    <name evidence="13" type="ORF">HINF_LOCUS46998</name>
    <name evidence="14" type="ORF">HINF_LOCUS54385</name>
    <name evidence="15" type="ORF">HINF_LOCUS54388</name>
</gene>
<dbReference type="GO" id="GO:0016020">
    <property type="term" value="C:membrane"/>
    <property type="evidence" value="ECO:0007669"/>
    <property type="project" value="UniProtKB-SubCell"/>
</dbReference>
<comment type="subcellular location">
    <subcellularLocation>
        <location evidence="1">Membrane</location>
        <topology evidence="1">Multi-pass membrane protein</topology>
    </subcellularLocation>
</comment>
<dbReference type="EMBL" id="CATOUU010000802">
    <property type="protein sequence ID" value="CAI9949660.1"/>
    <property type="molecule type" value="Genomic_DNA"/>
</dbReference>
<dbReference type="PANTHER" id="PTHR48022:SF2">
    <property type="entry name" value="PLASTIDIC GLUCOSE TRANSPORTER 4"/>
    <property type="match status" value="1"/>
</dbReference>
<keyword evidence="5 6" id="KW-0472">Membrane</keyword>
<sequence>MKAIILAYIIGGLNRGAALSQLTTVMIFMYKSKAKYEFALTIDTICLLSIASIFGSIFGTMLQPKLVKKFGRYITLRIVAVCTLIVNSLSIPMIHWGYLFVFKILSGTFTVMQVTLVPAIGAEVLEPKIRGVVGALTNMSLQLSMIICNIIQYFICLDTRLYPVSLVFPCTMSVLMIILTFMMKEEPSKKDIEAQNTQTQEAVVVNQAQDASKTKLESIFQKKYIKSFVVAITMGMAIGATGINPVLQYSTIIFKDTFNSKKSGTIGALITSSISLGASLVVMPFIRRFKRKQLFVSGLTLMLLCFAALILVLYLKLEKTLSNDLVLCITAVMILSFHMSSASLFYIIIGEVFPLKIKTTAISIAMATASISVIIQTYVFPHMKQQENYVFFLCWMFIVYLCVIFFVPETSNKTLKEIELEMIPKKYHEVSDAKEEVKEPSIVTVANADIVISPSVSAVDQ</sequence>
<organism evidence="8">
    <name type="scientific">Hexamita inflata</name>
    <dbReference type="NCBI Taxonomy" id="28002"/>
    <lineage>
        <taxon>Eukaryota</taxon>
        <taxon>Metamonada</taxon>
        <taxon>Diplomonadida</taxon>
        <taxon>Hexamitidae</taxon>
        <taxon>Hexamitinae</taxon>
        <taxon>Hexamita</taxon>
    </lineage>
</organism>
<dbReference type="EMBL" id="CATOUU010000802">
    <property type="protein sequence ID" value="CAI9949663.1"/>
    <property type="molecule type" value="Genomic_DNA"/>
</dbReference>
<dbReference type="InterPro" id="IPR005828">
    <property type="entry name" value="MFS_sugar_transport-like"/>
</dbReference>
<name>A0AA86PB78_9EUKA</name>
<feature type="transmembrane region" description="Helical" evidence="6">
    <location>
        <begin position="294"/>
        <end position="315"/>
    </location>
</feature>
<accession>A0AA86PB78</accession>
<feature type="transmembrane region" description="Helical" evidence="6">
    <location>
        <begin position="389"/>
        <end position="407"/>
    </location>
</feature>
<feature type="transmembrane region" description="Helical" evidence="6">
    <location>
        <begin position="361"/>
        <end position="383"/>
    </location>
</feature>
<keyword evidence="16" id="KW-1185">Reference proteome</keyword>
<dbReference type="EMBL" id="CAXDID020000282">
    <property type="protein sequence ID" value="CAL6070287.1"/>
    <property type="molecule type" value="Genomic_DNA"/>
</dbReference>
<evidence type="ECO:0000256" key="3">
    <source>
        <dbReference type="ARBA" id="ARBA00022692"/>
    </source>
</evidence>
<dbReference type="PANTHER" id="PTHR48022">
    <property type="entry name" value="PLASTIDIC GLUCOSE TRANSPORTER 4"/>
    <property type="match status" value="1"/>
</dbReference>
<feature type="transmembrane region" description="Helical" evidence="6">
    <location>
        <begin position="224"/>
        <end position="243"/>
    </location>
</feature>
<evidence type="ECO:0000313" key="9">
    <source>
        <dbReference type="EMBL" id="CAI9935613.1"/>
    </source>
</evidence>
<evidence type="ECO:0000313" key="14">
    <source>
        <dbReference type="EMBL" id="CAL6070287.1"/>
    </source>
</evidence>
<feature type="domain" description="Major facilitator superfamily (MFS) profile" evidence="7">
    <location>
        <begin position="1"/>
        <end position="411"/>
    </location>
</feature>
<dbReference type="InterPro" id="IPR036259">
    <property type="entry name" value="MFS_trans_sf"/>
</dbReference>
<dbReference type="GO" id="GO:0005351">
    <property type="term" value="F:carbohydrate:proton symporter activity"/>
    <property type="evidence" value="ECO:0007669"/>
    <property type="project" value="TreeGrafter"/>
</dbReference>
<dbReference type="Pfam" id="PF00083">
    <property type="entry name" value="Sugar_tr"/>
    <property type="match status" value="1"/>
</dbReference>
<feature type="transmembrane region" description="Helical" evidence="6">
    <location>
        <begin position="161"/>
        <end position="182"/>
    </location>
</feature>
<proteinExistence type="inferred from homology"/>
<evidence type="ECO:0000256" key="4">
    <source>
        <dbReference type="ARBA" id="ARBA00022989"/>
    </source>
</evidence>
<evidence type="ECO:0000313" key="12">
    <source>
        <dbReference type="EMBL" id="CAL6056371.1"/>
    </source>
</evidence>
<evidence type="ECO:0000313" key="11">
    <source>
        <dbReference type="EMBL" id="CAI9949663.1"/>
    </source>
</evidence>
<keyword evidence="3 6" id="KW-0812">Transmembrane</keyword>
<evidence type="ECO:0000256" key="5">
    <source>
        <dbReference type="ARBA" id="ARBA00023136"/>
    </source>
</evidence>
<feature type="transmembrane region" description="Helical" evidence="6">
    <location>
        <begin position="263"/>
        <end position="282"/>
    </location>
</feature>
<reference evidence="8" key="1">
    <citation type="submission" date="2023-06" db="EMBL/GenBank/DDBJ databases">
        <authorList>
            <person name="Kurt Z."/>
        </authorList>
    </citation>
    <scope>NUCLEOTIDE SEQUENCE</scope>
</reference>
<dbReference type="InterPro" id="IPR020846">
    <property type="entry name" value="MFS_dom"/>
</dbReference>
<dbReference type="PROSITE" id="PS50850">
    <property type="entry name" value="MFS"/>
    <property type="match status" value="1"/>
</dbReference>
<protein>
    <submittedName>
        <fullName evidence="8">Hexose transporter</fullName>
    </submittedName>
    <submittedName>
        <fullName evidence="12">Hexose_transporter</fullName>
    </submittedName>
</protein>
<reference evidence="12 16" key="2">
    <citation type="submission" date="2024-07" db="EMBL/GenBank/DDBJ databases">
        <authorList>
            <person name="Akdeniz Z."/>
        </authorList>
    </citation>
    <scope>NUCLEOTIDE SEQUENCE [LARGE SCALE GENOMIC DNA]</scope>
</reference>
<evidence type="ECO:0000313" key="15">
    <source>
        <dbReference type="EMBL" id="CAL6070293.1"/>
    </source>
</evidence>
<evidence type="ECO:0000256" key="1">
    <source>
        <dbReference type="ARBA" id="ARBA00004141"/>
    </source>
</evidence>
<comment type="caution">
    <text evidence="8">The sequence shown here is derived from an EMBL/GenBank/DDBJ whole genome shotgun (WGS) entry which is preliminary data.</text>
</comment>
<evidence type="ECO:0000256" key="6">
    <source>
        <dbReference type="SAM" id="Phobius"/>
    </source>
</evidence>
<evidence type="ECO:0000313" key="16">
    <source>
        <dbReference type="Proteomes" id="UP001642409"/>
    </source>
</evidence>
<dbReference type="InterPro" id="IPR050360">
    <property type="entry name" value="MFS_Sugar_Transporters"/>
</dbReference>
<feature type="transmembrane region" description="Helical" evidence="6">
    <location>
        <begin position="132"/>
        <end position="155"/>
    </location>
</feature>
<dbReference type="SUPFAM" id="SSF103473">
    <property type="entry name" value="MFS general substrate transporter"/>
    <property type="match status" value="1"/>
</dbReference>
<dbReference type="Gene3D" id="1.20.1250.20">
    <property type="entry name" value="MFS general substrate transporter like domains"/>
    <property type="match status" value="2"/>
</dbReference>
<feature type="transmembrane region" description="Helical" evidence="6">
    <location>
        <begin position="327"/>
        <end position="349"/>
    </location>
</feature>
<dbReference type="EMBL" id="CATOUU010000616">
    <property type="protein sequence ID" value="CAI9935611.1"/>
    <property type="molecule type" value="Genomic_DNA"/>
</dbReference>
<dbReference type="AlphaFoldDB" id="A0AA86PB78"/>
<dbReference type="EMBL" id="CAXDID020000209">
    <property type="protein sequence ID" value="CAL6056375.1"/>
    <property type="molecule type" value="Genomic_DNA"/>
</dbReference>
<comment type="similarity">
    <text evidence="2">Belongs to the major facilitator superfamily. Sugar transporter (TC 2.A.1.1) family.</text>
</comment>
<dbReference type="EMBL" id="CAXDID020000209">
    <property type="protein sequence ID" value="CAL6056371.1"/>
    <property type="molecule type" value="Genomic_DNA"/>
</dbReference>
<evidence type="ECO:0000256" key="2">
    <source>
        <dbReference type="ARBA" id="ARBA00010992"/>
    </source>
</evidence>
<dbReference type="EMBL" id="CAXDID020000282">
    <property type="protein sequence ID" value="CAL6070293.1"/>
    <property type="molecule type" value="Genomic_DNA"/>
</dbReference>
<evidence type="ECO:0000313" key="8">
    <source>
        <dbReference type="EMBL" id="CAI9935611.1"/>
    </source>
</evidence>
<evidence type="ECO:0000313" key="13">
    <source>
        <dbReference type="EMBL" id="CAL6056375.1"/>
    </source>
</evidence>
<dbReference type="Proteomes" id="UP001642409">
    <property type="component" value="Unassembled WGS sequence"/>
</dbReference>
<dbReference type="EMBL" id="CATOUU010000616">
    <property type="protein sequence ID" value="CAI9935613.1"/>
    <property type="molecule type" value="Genomic_DNA"/>
</dbReference>
<evidence type="ECO:0000313" key="10">
    <source>
        <dbReference type="EMBL" id="CAI9949660.1"/>
    </source>
</evidence>
<evidence type="ECO:0000259" key="7">
    <source>
        <dbReference type="PROSITE" id="PS50850"/>
    </source>
</evidence>